<keyword evidence="3" id="KW-1185">Reference proteome</keyword>
<sequence length="138" mass="15794">MDMILMQLLSYIVSLHAGGYYIIYAFRFIALDEGKKERFWGKASTLLYQSVHDKFREDRTESSSRSELFSSKPVLQCVLQVAAVAALLLTWTCEAATVTRPRVHKSYSSQELEFTIANSHKSYSSQELEFTRAKSHKS</sequence>
<comment type="caution">
    <text evidence="2">The sequence shown here is derived from an EMBL/GenBank/DDBJ whole genome shotgun (WGS) entry which is preliminary data.</text>
</comment>
<keyword evidence="1" id="KW-1133">Transmembrane helix</keyword>
<accession>A0AAE1LRE8</accession>
<proteinExistence type="predicted"/>
<evidence type="ECO:0000313" key="3">
    <source>
        <dbReference type="Proteomes" id="UP001219518"/>
    </source>
</evidence>
<protein>
    <submittedName>
        <fullName evidence="2">5-methyltetrahydropteroyltriglutamate--homocysteine methyltransferase</fullName>
    </submittedName>
</protein>
<keyword evidence="1" id="KW-0812">Transmembrane</keyword>
<name>A0AAE1LRE8_9NEOP</name>
<feature type="transmembrane region" description="Helical" evidence="1">
    <location>
        <begin position="6"/>
        <end position="30"/>
    </location>
</feature>
<evidence type="ECO:0000256" key="1">
    <source>
        <dbReference type="SAM" id="Phobius"/>
    </source>
</evidence>
<keyword evidence="2" id="KW-0489">Methyltransferase</keyword>
<dbReference type="GO" id="GO:0008168">
    <property type="term" value="F:methyltransferase activity"/>
    <property type="evidence" value="ECO:0007669"/>
    <property type="project" value="UniProtKB-KW"/>
</dbReference>
<keyword evidence="1" id="KW-0472">Membrane</keyword>
<dbReference type="GO" id="GO:0032259">
    <property type="term" value="P:methylation"/>
    <property type="evidence" value="ECO:0007669"/>
    <property type="project" value="UniProtKB-KW"/>
</dbReference>
<gene>
    <name evidence="2" type="ORF">KUF71_016463</name>
</gene>
<reference evidence="2" key="1">
    <citation type="submission" date="2021-07" db="EMBL/GenBank/DDBJ databases">
        <authorList>
            <person name="Catto M.A."/>
            <person name="Jacobson A."/>
            <person name="Kennedy G."/>
            <person name="Labadie P."/>
            <person name="Hunt B.G."/>
            <person name="Srinivasan R."/>
        </authorList>
    </citation>
    <scope>NUCLEOTIDE SEQUENCE</scope>
    <source>
        <strain evidence="2">PL_HMW_Pooled</strain>
        <tissue evidence="2">Head</tissue>
    </source>
</reference>
<keyword evidence="2" id="KW-0808">Transferase</keyword>
<organism evidence="2 3">
    <name type="scientific">Frankliniella fusca</name>
    <dbReference type="NCBI Taxonomy" id="407009"/>
    <lineage>
        <taxon>Eukaryota</taxon>
        <taxon>Metazoa</taxon>
        <taxon>Ecdysozoa</taxon>
        <taxon>Arthropoda</taxon>
        <taxon>Hexapoda</taxon>
        <taxon>Insecta</taxon>
        <taxon>Pterygota</taxon>
        <taxon>Neoptera</taxon>
        <taxon>Paraneoptera</taxon>
        <taxon>Thysanoptera</taxon>
        <taxon>Terebrantia</taxon>
        <taxon>Thripoidea</taxon>
        <taxon>Thripidae</taxon>
        <taxon>Frankliniella</taxon>
    </lineage>
</organism>
<reference evidence="2" key="2">
    <citation type="journal article" date="2023" name="BMC Genomics">
        <title>Pest status, molecular evolution, and epigenetic factors derived from the genome assembly of Frankliniella fusca, a thysanopteran phytovirus vector.</title>
        <authorList>
            <person name="Catto M.A."/>
            <person name="Labadie P.E."/>
            <person name="Jacobson A.L."/>
            <person name="Kennedy G.G."/>
            <person name="Srinivasan R."/>
            <person name="Hunt B.G."/>
        </authorList>
    </citation>
    <scope>NUCLEOTIDE SEQUENCE</scope>
    <source>
        <strain evidence="2">PL_HMW_Pooled</strain>
    </source>
</reference>
<evidence type="ECO:0000313" key="2">
    <source>
        <dbReference type="EMBL" id="KAK3928114.1"/>
    </source>
</evidence>
<dbReference type="Proteomes" id="UP001219518">
    <property type="component" value="Unassembled WGS sequence"/>
</dbReference>
<dbReference type="EMBL" id="JAHWGI010001316">
    <property type="protein sequence ID" value="KAK3928114.1"/>
    <property type="molecule type" value="Genomic_DNA"/>
</dbReference>
<dbReference type="AlphaFoldDB" id="A0AAE1LRE8"/>